<evidence type="ECO:0000313" key="1">
    <source>
        <dbReference type="EMBL" id="ADW71609.1"/>
    </source>
</evidence>
<accession>E8X825</accession>
<dbReference type="OrthoDB" id="9810066at2"/>
<dbReference type="AlphaFoldDB" id="E8X825"/>
<keyword evidence="2" id="KW-1185">Reference proteome</keyword>
<dbReference type="EMBL" id="CP002485">
    <property type="protein sequence ID" value="ADW71609.1"/>
    <property type="molecule type" value="Genomic_DNA"/>
</dbReference>
<dbReference type="KEGG" id="acm:AciX9_4680"/>
<dbReference type="Proteomes" id="UP000000343">
    <property type="component" value="Plasmid pACIX905"/>
</dbReference>
<proteinExistence type="predicted"/>
<reference evidence="2" key="1">
    <citation type="submission" date="2011-01" db="EMBL/GenBank/DDBJ databases">
        <title>Complete sequence of plasmid5 of Acidobacterium sp. MP5ACTX9.</title>
        <authorList>
            <consortium name="US DOE Joint Genome Institute"/>
            <person name="Lucas S."/>
            <person name="Copeland A."/>
            <person name="Lapidus A."/>
            <person name="Cheng J.-F."/>
            <person name="Goodwin L."/>
            <person name="Pitluck S."/>
            <person name="Teshima H."/>
            <person name="Detter J.C."/>
            <person name="Han C."/>
            <person name="Tapia R."/>
            <person name="Land M."/>
            <person name="Hauser L."/>
            <person name="Kyrpides N."/>
            <person name="Ivanova N."/>
            <person name="Ovchinnikova G."/>
            <person name="Pagani I."/>
            <person name="Rawat S.R."/>
            <person name="Mannisto M."/>
            <person name="Haggblom M.M."/>
            <person name="Woyke T."/>
        </authorList>
    </citation>
    <scope>NUCLEOTIDE SEQUENCE [LARGE SCALE GENOMIC DNA]</scope>
    <source>
        <strain evidence="2">MP5ACTX9</strain>
        <plasmid evidence="2">Plasmid pACIX905</plasmid>
    </source>
</reference>
<geneLocation type="plasmid" evidence="1 2">
    <name>pACIX905</name>
</geneLocation>
<sequence>MAKTKKETDEHRHRTMLINNSLGEEYTAWYGWPEHSPYGRYLALGEYIVELCEEPRHDEWFDAAKEAYLKWKKERGYDNTPPGRH</sequence>
<organism evidence="2">
    <name type="scientific">Granulicella tundricola (strain ATCC BAA-1859 / DSM 23138 / MP5ACTX9)</name>
    <dbReference type="NCBI Taxonomy" id="1198114"/>
    <lineage>
        <taxon>Bacteria</taxon>
        <taxon>Pseudomonadati</taxon>
        <taxon>Acidobacteriota</taxon>
        <taxon>Terriglobia</taxon>
        <taxon>Terriglobales</taxon>
        <taxon>Acidobacteriaceae</taxon>
        <taxon>Granulicella</taxon>
    </lineage>
</organism>
<keyword evidence="1" id="KW-0614">Plasmid</keyword>
<name>E8X825_GRATM</name>
<protein>
    <submittedName>
        <fullName evidence="1">Uncharacterized protein</fullName>
    </submittedName>
</protein>
<evidence type="ECO:0000313" key="2">
    <source>
        <dbReference type="Proteomes" id="UP000000343"/>
    </source>
</evidence>
<dbReference type="HOGENOM" id="CLU_2508077_0_0_0"/>
<dbReference type="RefSeq" id="WP_013573327.1">
    <property type="nucleotide sequence ID" value="NC_015060.1"/>
</dbReference>
<gene>
    <name evidence="1" type="ordered locus">AciX9_4680</name>
</gene>